<feature type="non-terminal residue" evidence="1">
    <location>
        <position position="1"/>
    </location>
</feature>
<dbReference type="Proteomes" id="UP000488956">
    <property type="component" value="Unassembled WGS sequence"/>
</dbReference>
<proteinExistence type="predicted"/>
<protein>
    <submittedName>
        <fullName evidence="1">Uncharacterized protein</fullName>
    </submittedName>
</protein>
<gene>
    <name evidence="1" type="ORF">PF010_g21106</name>
</gene>
<sequence>SPHLTFSRL</sequence>
<evidence type="ECO:0000313" key="2">
    <source>
        <dbReference type="Proteomes" id="UP000488956"/>
    </source>
</evidence>
<evidence type="ECO:0000313" key="1">
    <source>
        <dbReference type="EMBL" id="KAE9083706.1"/>
    </source>
</evidence>
<dbReference type="EMBL" id="QXFX01001864">
    <property type="protein sequence ID" value="KAE9083706.1"/>
    <property type="molecule type" value="Genomic_DNA"/>
</dbReference>
<reference evidence="1 2" key="1">
    <citation type="submission" date="2018-09" db="EMBL/GenBank/DDBJ databases">
        <title>Genomic investigation of the strawberry pathogen Phytophthora fragariae indicates pathogenicity is determined by transcriptional variation in three key races.</title>
        <authorList>
            <person name="Adams T.M."/>
            <person name="Armitage A.D."/>
            <person name="Sobczyk M.K."/>
            <person name="Bates H.J."/>
            <person name="Dunwell J.M."/>
            <person name="Nellist C.F."/>
            <person name="Harrison R.J."/>
        </authorList>
    </citation>
    <scope>NUCLEOTIDE SEQUENCE [LARGE SCALE GENOMIC DNA]</scope>
    <source>
        <strain evidence="1 2">ONT-3</strain>
    </source>
</reference>
<name>A0A6G0KC96_9STRA</name>
<accession>A0A6G0KC96</accession>
<comment type="caution">
    <text evidence="1">The sequence shown here is derived from an EMBL/GenBank/DDBJ whole genome shotgun (WGS) entry which is preliminary data.</text>
</comment>
<organism evidence="1 2">
    <name type="scientific">Phytophthora fragariae</name>
    <dbReference type="NCBI Taxonomy" id="53985"/>
    <lineage>
        <taxon>Eukaryota</taxon>
        <taxon>Sar</taxon>
        <taxon>Stramenopiles</taxon>
        <taxon>Oomycota</taxon>
        <taxon>Peronosporomycetes</taxon>
        <taxon>Peronosporales</taxon>
        <taxon>Peronosporaceae</taxon>
        <taxon>Phytophthora</taxon>
    </lineage>
</organism>